<keyword evidence="6" id="KW-1185">Reference proteome</keyword>
<feature type="binding site" evidence="2">
    <location>
        <position position="30"/>
    </location>
    <ligand>
        <name>Mg(2+)</name>
        <dbReference type="ChEBI" id="CHEBI:18420"/>
        <label>4</label>
    </ligand>
</feature>
<feature type="binding site" evidence="2">
    <location>
        <position position="75"/>
    </location>
    <ligand>
        <name>Mg(2+)</name>
        <dbReference type="ChEBI" id="CHEBI:18420"/>
        <label>2</label>
    </ligand>
</feature>
<feature type="domain" description="PurM-like C-terminal" evidence="4">
    <location>
        <begin position="150"/>
        <end position="299"/>
    </location>
</feature>
<evidence type="ECO:0000259" key="4">
    <source>
        <dbReference type="Pfam" id="PF02769"/>
    </source>
</evidence>
<dbReference type="SUPFAM" id="SSF55326">
    <property type="entry name" value="PurM N-terminal domain-like"/>
    <property type="match status" value="1"/>
</dbReference>
<feature type="binding site" evidence="2">
    <location>
        <position position="30"/>
    </location>
    <ligand>
        <name>Mg(2+)</name>
        <dbReference type="ChEBI" id="CHEBI:18420"/>
        <label>3</label>
    </ligand>
</feature>
<feature type="binding site" evidence="2">
    <location>
        <position position="213"/>
    </location>
    <ligand>
        <name>ATP</name>
        <dbReference type="ChEBI" id="CHEBI:30616"/>
    </ligand>
</feature>
<comment type="pathway">
    <text evidence="2">Cofactor biosynthesis; thiamine diphosphate biosynthesis; thiamine diphosphate from thiamine phosphate: step 1/1.</text>
</comment>
<comment type="caution">
    <text evidence="2">Lacks conserved residue(s) required for the propagation of feature annotation.</text>
</comment>
<gene>
    <name evidence="2 5" type="primary">thiL</name>
    <name evidence="5" type="ORF">CWI80_11485</name>
</gene>
<evidence type="ECO:0000259" key="3">
    <source>
        <dbReference type="Pfam" id="PF00586"/>
    </source>
</evidence>
<dbReference type="GO" id="GO:0005524">
    <property type="term" value="F:ATP binding"/>
    <property type="evidence" value="ECO:0007669"/>
    <property type="project" value="UniProtKB-UniRule"/>
</dbReference>
<dbReference type="PANTHER" id="PTHR30270:SF0">
    <property type="entry name" value="THIAMINE-MONOPHOSPHATE KINASE"/>
    <property type="match status" value="1"/>
</dbReference>
<feature type="binding site" evidence="2">
    <location>
        <position position="122"/>
    </location>
    <ligand>
        <name>Mg(2+)</name>
        <dbReference type="ChEBI" id="CHEBI:18420"/>
        <label>1</label>
    </ligand>
</feature>
<keyword evidence="2" id="KW-0479">Metal-binding</keyword>
<comment type="miscellaneous">
    <text evidence="2">Reaction mechanism of ThiL seems to utilize a direct, inline transfer of the gamma-phosphate of ATP to TMP rather than a phosphorylated enzyme intermediate.</text>
</comment>
<keyword evidence="2" id="KW-0547">Nucleotide-binding</keyword>
<dbReference type="Proteomes" id="UP000287022">
    <property type="component" value="Unassembled WGS sequence"/>
</dbReference>
<feature type="domain" description="PurM-like N-terminal" evidence="3">
    <location>
        <begin position="28"/>
        <end position="138"/>
    </location>
</feature>
<accession>A0A432Z0X0</accession>
<dbReference type="InterPro" id="IPR036676">
    <property type="entry name" value="PurM-like_C_sf"/>
</dbReference>
<comment type="similarity">
    <text evidence="2">Belongs to the thiamine-monophosphate kinase family.</text>
</comment>
<feature type="binding site" evidence="2">
    <location>
        <position position="146"/>
    </location>
    <ligand>
        <name>ATP</name>
        <dbReference type="ChEBI" id="CHEBI:30616"/>
    </ligand>
</feature>
<dbReference type="STRING" id="1122124.GCA_000423165_02173"/>
<feature type="binding site" evidence="2">
    <location>
        <position position="54"/>
    </location>
    <ligand>
        <name>substrate</name>
    </ligand>
</feature>
<dbReference type="PIRSF" id="PIRSF005303">
    <property type="entry name" value="Thiam_monoph_kin"/>
    <property type="match status" value="1"/>
</dbReference>
<feature type="binding site" evidence="2">
    <location>
        <begin position="121"/>
        <end position="122"/>
    </location>
    <ligand>
        <name>ATP</name>
        <dbReference type="ChEBI" id="CHEBI:30616"/>
    </ligand>
</feature>
<keyword evidence="1 2" id="KW-0784">Thiamine biosynthesis</keyword>
<feature type="binding site" evidence="2">
    <location>
        <position position="46"/>
    </location>
    <ligand>
        <name>Mg(2+)</name>
        <dbReference type="ChEBI" id="CHEBI:18420"/>
        <label>1</label>
    </ligand>
</feature>
<organism evidence="5 6">
    <name type="scientific">Pseudidiomarina sediminum</name>
    <dbReference type="NCBI Taxonomy" id="431675"/>
    <lineage>
        <taxon>Bacteria</taxon>
        <taxon>Pseudomonadati</taxon>
        <taxon>Pseudomonadota</taxon>
        <taxon>Gammaproteobacteria</taxon>
        <taxon>Alteromonadales</taxon>
        <taxon>Idiomarinaceae</taxon>
        <taxon>Pseudidiomarina</taxon>
    </lineage>
</organism>
<dbReference type="GO" id="GO:0009030">
    <property type="term" value="F:thiamine-phosphate kinase activity"/>
    <property type="evidence" value="ECO:0007669"/>
    <property type="project" value="UniProtKB-UniRule"/>
</dbReference>
<dbReference type="Pfam" id="PF00586">
    <property type="entry name" value="AIRS"/>
    <property type="match status" value="1"/>
</dbReference>
<dbReference type="EMBL" id="PIQE01000004">
    <property type="protein sequence ID" value="RUO69830.1"/>
    <property type="molecule type" value="Genomic_DNA"/>
</dbReference>
<keyword evidence="2" id="KW-0808">Transferase</keyword>
<feature type="binding site" evidence="2">
    <location>
        <position position="211"/>
    </location>
    <ligand>
        <name>Mg(2+)</name>
        <dbReference type="ChEBI" id="CHEBI:18420"/>
        <label>3</label>
    </ligand>
</feature>
<feature type="binding site" evidence="2">
    <location>
        <position position="47"/>
    </location>
    <ligand>
        <name>Mg(2+)</name>
        <dbReference type="ChEBI" id="CHEBI:18420"/>
        <label>2</label>
    </ligand>
</feature>
<dbReference type="CDD" id="cd02194">
    <property type="entry name" value="ThiL"/>
    <property type="match status" value="1"/>
</dbReference>
<evidence type="ECO:0000313" key="6">
    <source>
        <dbReference type="Proteomes" id="UP000287022"/>
    </source>
</evidence>
<protein>
    <recommendedName>
        <fullName evidence="2">Thiamine-monophosphate kinase</fullName>
        <shortName evidence="2">TMP kinase</shortName>
        <shortName evidence="2">Thiamine-phosphate kinase</shortName>
        <ecNumber evidence="2">2.7.4.16</ecNumber>
    </recommendedName>
</protein>
<feature type="binding site" evidence="2">
    <location>
        <position position="320"/>
    </location>
    <ligand>
        <name>substrate</name>
    </ligand>
</feature>
<evidence type="ECO:0000313" key="5">
    <source>
        <dbReference type="EMBL" id="RUO69830.1"/>
    </source>
</evidence>
<comment type="caution">
    <text evidence="5">The sequence shown here is derived from an EMBL/GenBank/DDBJ whole genome shotgun (WGS) entry which is preliminary data.</text>
</comment>
<name>A0A432Z0X0_9GAMM</name>
<keyword evidence="2" id="KW-0460">Magnesium</keyword>
<sequence length="324" mass="35086">MAFGEFDLIQTYFTQRWHTRDDAEVGIGDDGAILTPAEGSQLIVATDTMVAGVHFDAQTPARAIGHKVAAVNLSDLAAMGAEPAWLSLALTLPQLDHDWLTHFSQGLREICEYYNCQLIGGDTTQGPLTVTVTAQGFVPQGQALRRDGAKPGDWIYVSGTLGDAGLALAAQQHRAHISDNHYHRVLERLYFPSPRVALGQSLREIASSAIDISDGLAADLGHILKASQVGARIDVDELPMSLALTESLTADEAIDYALSSGDDYELCFTVPESRRGVFDTLVARHSAKPTCIGRVTNEAGRLKLERDGETWQAPSTRLGYEHFS</sequence>
<keyword evidence="2 5" id="KW-0418">Kinase</keyword>
<dbReference type="InterPro" id="IPR010918">
    <property type="entry name" value="PurM-like_C_dom"/>
</dbReference>
<dbReference type="GO" id="GO:0000287">
    <property type="term" value="F:magnesium ion binding"/>
    <property type="evidence" value="ECO:0007669"/>
    <property type="project" value="UniProtKB-UniRule"/>
</dbReference>
<comment type="catalytic activity">
    <reaction evidence="2">
        <text>thiamine phosphate + ATP = thiamine diphosphate + ADP</text>
        <dbReference type="Rhea" id="RHEA:15913"/>
        <dbReference type="ChEBI" id="CHEBI:30616"/>
        <dbReference type="ChEBI" id="CHEBI:37575"/>
        <dbReference type="ChEBI" id="CHEBI:58937"/>
        <dbReference type="ChEBI" id="CHEBI:456216"/>
        <dbReference type="EC" id="2.7.4.16"/>
    </reaction>
</comment>
<dbReference type="GO" id="GO:0009229">
    <property type="term" value="P:thiamine diphosphate biosynthetic process"/>
    <property type="evidence" value="ECO:0007669"/>
    <property type="project" value="UniProtKB-UniRule"/>
</dbReference>
<dbReference type="SUPFAM" id="SSF56042">
    <property type="entry name" value="PurM C-terminal domain-like"/>
    <property type="match status" value="1"/>
</dbReference>
<proteinExistence type="inferred from homology"/>
<evidence type="ECO:0000256" key="2">
    <source>
        <dbReference type="HAMAP-Rule" id="MF_02128"/>
    </source>
</evidence>
<dbReference type="UniPathway" id="UPA00060">
    <property type="reaction ID" value="UER00142"/>
</dbReference>
<feature type="binding site" evidence="2">
    <location>
        <position position="214"/>
    </location>
    <ligand>
        <name>Mg(2+)</name>
        <dbReference type="ChEBI" id="CHEBI:18420"/>
        <label>5</label>
    </ligand>
</feature>
<dbReference type="Gene3D" id="3.90.650.10">
    <property type="entry name" value="PurM-like C-terminal domain"/>
    <property type="match status" value="1"/>
</dbReference>
<dbReference type="HAMAP" id="MF_02128">
    <property type="entry name" value="TMP_kinase"/>
    <property type="match status" value="1"/>
</dbReference>
<dbReference type="RefSeq" id="WP_026860877.1">
    <property type="nucleotide sequence ID" value="NZ_JAHVIQ010000004.1"/>
</dbReference>
<feature type="binding site" evidence="2">
    <location>
        <position position="75"/>
    </location>
    <ligand>
        <name>Mg(2+)</name>
        <dbReference type="ChEBI" id="CHEBI:18420"/>
        <label>4</label>
    </ligand>
</feature>
<comment type="function">
    <text evidence="2">Catalyzes the ATP-dependent phosphorylation of thiamine-monophosphate (TMP) to form thiamine-pyrophosphate (TPP), the active form of vitamin B1.</text>
</comment>
<dbReference type="Pfam" id="PF02769">
    <property type="entry name" value="AIRS_C"/>
    <property type="match status" value="1"/>
</dbReference>
<dbReference type="InterPro" id="IPR006283">
    <property type="entry name" value="ThiL-like"/>
</dbReference>
<dbReference type="EC" id="2.7.4.16" evidence="2"/>
<keyword evidence="2" id="KW-0067">ATP-binding</keyword>
<feature type="binding site" evidence="2">
    <location>
        <position position="47"/>
    </location>
    <ligand>
        <name>Mg(2+)</name>
        <dbReference type="ChEBI" id="CHEBI:18420"/>
        <label>1</label>
    </ligand>
</feature>
<dbReference type="PANTHER" id="PTHR30270">
    <property type="entry name" value="THIAMINE-MONOPHOSPHATE KINASE"/>
    <property type="match status" value="1"/>
</dbReference>
<dbReference type="NCBIfam" id="TIGR01379">
    <property type="entry name" value="thiL"/>
    <property type="match status" value="1"/>
</dbReference>
<dbReference type="GO" id="GO:0009228">
    <property type="term" value="P:thiamine biosynthetic process"/>
    <property type="evidence" value="ECO:0007669"/>
    <property type="project" value="UniProtKB-KW"/>
</dbReference>
<evidence type="ECO:0000256" key="1">
    <source>
        <dbReference type="ARBA" id="ARBA00022977"/>
    </source>
</evidence>
<dbReference type="Gene3D" id="3.30.1330.10">
    <property type="entry name" value="PurM-like, N-terminal domain"/>
    <property type="match status" value="1"/>
</dbReference>
<reference evidence="6" key="1">
    <citation type="journal article" date="2018" name="Front. Microbiol.">
        <title>Genome-Based Analysis Reveals the Taxonomy and Diversity of the Family Idiomarinaceae.</title>
        <authorList>
            <person name="Liu Y."/>
            <person name="Lai Q."/>
            <person name="Shao Z."/>
        </authorList>
    </citation>
    <scope>NUCLEOTIDE SEQUENCE [LARGE SCALE GENOMIC DNA]</scope>
    <source>
        <strain evidence="6">c121</strain>
    </source>
</reference>
<feature type="binding site" evidence="2">
    <location>
        <position position="262"/>
    </location>
    <ligand>
        <name>substrate</name>
    </ligand>
</feature>
<dbReference type="AlphaFoldDB" id="A0A432Z0X0"/>
<feature type="binding site" evidence="2">
    <location>
        <position position="75"/>
    </location>
    <ligand>
        <name>Mg(2+)</name>
        <dbReference type="ChEBI" id="CHEBI:18420"/>
        <label>3</label>
    </ligand>
</feature>
<dbReference type="InterPro" id="IPR016188">
    <property type="entry name" value="PurM-like_N"/>
</dbReference>
<dbReference type="InterPro" id="IPR036921">
    <property type="entry name" value="PurM-like_N_sf"/>
</dbReference>